<dbReference type="Gene3D" id="3.30.70.330">
    <property type="match status" value="1"/>
</dbReference>
<dbReference type="InterPro" id="IPR002942">
    <property type="entry name" value="S4_RNA-bd"/>
</dbReference>
<keyword evidence="1" id="KW-0694">RNA-binding</keyword>
<evidence type="ECO:0000313" key="4">
    <source>
        <dbReference type="Proteomes" id="UP000199545"/>
    </source>
</evidence>
<dbReference type="AlphaFoldDB" id="A0A1I3V9Q3"/>
<evidence type="ECO:0000256" key="1">
    <source>
        <dbReference type="PROSITE-ProRule" id="PRU00182"/>
    </source>
</evidence>
<name>A0A1I3V9Q3_9BACL</name>
<protein>
    <submittedName>
        <fullName evidence="3">RNA-binding protein YlmH, contains S4-like domain</fullName>
    </submittedName>
</protein>
<organism evidence="3 4">
    <name type="scientific">Thermoflavimicrobium dichotomicum</name>
    <dbReference type="NCBI Taxonomy" id="46223"/>
    <lineage>
        <taxon>Bacteria</taxon>
        <taxon>Bacillati</taxon>
        <taxon>Bacillota</taxon>
        <taxon>Bacilli</taxon>
        <taxon>Bacillales</taxon>
        <taxon>Thermoactinomycetaceae</taxon>
        <taxon>Thermoflavimicrobium</taxon>
    </lineage>
</organism>
<proteinExistence type="predicted"/>
<accession>A0A1I3V9Q3</accession>
<dbReference type="Pfam" id="PF01479">
    <property type="entry name" value="S4"/>
    <property type="match status" value="1"/>
</dbReference>
<dbReference type="CDD" id="cd00165">
    <property type="entry name" value="S4"/>
    <property type="match status" value="1"/>
</dbReference>
<dbReference type="EMBL" id="FORR01000036">
    <property type="protein sequence ID" value="SFJ91106.1"/>
    <property type="molecule type" value="Genomic_DNA"/>
</dbReference>
<dbReference type="PANTHER" id="PTHR13633:SF3">
    <property type="entry name" value="MITOCHONDRIAL TRANSCRIPTION RESCUE FACTOR 1"/>
    <property type="match status" value="1"/>
</dbReference>
<evidence type="ECO:0000259" key="2">
    <source>
        <dbReference type="SMART" id="SM00363"/>
    </source>
</evidence>
<dbReference type="Gene3D" id="3.30.1370.160">
    <property type="match status" value="1"/>
</dbReference>
<dbReference type="STRING" id="46223.SAMN05421852_13610"/>
<dbReference type="InterPro" id="IPR036986">
    <property type="entry name" value="S4_RNA-bd_sf"/>
</dbReference>
<feature type="domain" description="RNA-binding S4" evidence="2">
    <location>
        <begin position="177"/>
        <end position="244"/>
    </location>
</feature>
<reference evidence="3 4" key="1">
    <citation type="submission" date="2016-10" db="EMBL/GenBank/DDBJ databases">
        <authorList>
            <person name="de Groot N.N."/>
        </authorList>
    </citation>
    <scope>NUCLEOTIDE SEQUENCE [LARGE SCALE GENOMIC DNA]</scope>
    <source>
        <strain evidence="3 4">DSM 44778</strain>
    </source>
</reference>
<evidence type="ECO:0000313" key="3">
    <source>
        <dbReference type="EMBL" id="SFJ91106.1"/>
    </source>
</evidence>
<dbReference type="Proteomes" id="UP000199545">
    <property type="component" value="Unassembled WGS sequence"/>
</dbReference>
<dbReference type="InterPro" id="IPR012677">
    <property type="entry name" value="Nucleotide-bd_a/b_plait_sf"/>
</dbReference>
<dbReference type="InterPro" id="IPR040591">
    <property type="entry name" value="RqcP2_RBD"/>
</dbReference>
<dbReference type="PROSITE" id="PS50889">
    <property type="entry name" value="S4"/>
    <property type="match status" value="1"/>
</dbReference>
<dbReference type="SUPFAM" id="SSF55174">
    <property type="entry name" value="Alpha-L RNA-binding motif"/>
    <property type="match status" value="1"/>
</dbReference>
<dbReference type="SMART" id="SM00363">
    <property type="entry name" value="S4"/>
    <property type="match status" value="1"/>
</dbReference>
<gene>
    <name evidence="3" type="ORF">SAMN05421852_13610</name>
</gene>
<dbReference type="Gene3D" id="3.10.290.10">
    <property type="entry name" value="RNA-binding S4 domain"/>
    <property type="match status" value="1"/>
</dbReference>
<sequence length="253" mass="28958">MVHFRPDEHAFVERAWDWVDRAVNRSQPITTFFLNPREQYILETFVRRESELIWMLNGGYESAERCRMVISPTYISIQPDWFQLGFLRIEPIGKGSLDHPDVLGALLGLGIKREMLGDLHPHPTGCDCVVAKEMVDYICAQLHQVGKNKVSIKEISAHELYVSKQEYQTRTVIVSSLRLDALLAEGHSFSRSKAVTLVKSGRCKVNWKQVENPSYQVEVGDMISLRGFGRIRIKSIEGLTKKGRNIILLDYLI</sequence>
<dbReference type="Pfam" id="PF17774">
    <property type="entry name" value="YlmH_RBD"/>
    <property type="match status" value="1"/>
</dbReference>
<dbReference type="PANTHER" id="PTHR13633">
    <property type="entry name" value="MITOCHONDRIAL TRANSCRIPTION RESCUE FACTOR 1"/>
    <property type="match status" value="1"/>
</dbReference>
<keyword evidence="4" id="KW-1185">Reference proteome</keyword>
<dbReference type="GO" id="GO:0003723">
    <property type="term" value="F:RNA binding"/>
    <property type="evidence" value="ECO:0007669"/>
    <property type="project" value="UniProtKB-KW"/>
</dbReference>